<evidence type="ECO:0000313" key="3">
    <source>
        <dbReference type="Proteomes" id="UP000675747"/>
    </source>
</evidence>
<protein>
    <submittedName>
        <fullName evidence="1">Uncharacterized protein</fullName>
    </submittedName>
</protein>
<dbReference type="EMBL" id="JAGQFT020000003">
    <property type="protein sequence ID" value="MBS7456793.1"/>
    <property type="molecule type" value="Genomic_DNA"/>
</dbReference>
<evidence type="ECO:0000313" key="2">
    <source>
        <dbReference type="EMBL" id="MBS7456793.1"/>
    </source>
</evidence>
<dbReference type="AlphaFoldDB" id="A0A8J8AYD2"/>
<dbReference type="EMBL" id="JAGQFT010000060">
    <property type="protein sequence ID" value="MBR0562569.1"/>
    <property type="molecule type" value="Genomic_DNA"/>
</dbReference>
<name>A0A8J8AYD2_9GAMM</name>
<gene>
    <name evidence="2" type="ORF">KB893_006560</name>
    <name evidence="1" type="ORF">KB893_08575</name>
</gene>
<comment type="caution">
    <text evidence="1">The sequence shown here is derived from an EMBL/GenBank/DDBJ whole genome shotgun (WGS) entry which is preliminary data.</text>
</comment>
<evidence type="ECO:0000313" key="1">
    <source>
        <dbReference type="EMBL" id="MBR0562569.1"/>
    </source>
</evidence>
<accession>A0A8J8AYD2</accession>
<organism evidence="1">
    <name type="scientific">Coralloluteibacterium stylophorae</name>
    <dbReference type="NCBI Taxonomy" id="1776034"/>
    <lineage>
        <taxon>Bacteria</taxon>
        <taxon>Pseudomonadati</taxon>
        <taxon>Pseudomonadota</taxon>
        <taxon>Gammaproteobacteria</taxon>
        <taxon>Lysobacterales</taxon>
        <taxon>Lysobacteraceae</taxon>
        <taxon>Coralloluteibacterium</taxon>
    </lineage>
</organism>
<keyword evidence="3" id="KW-1185">Reference proteome</keyword>
<dbReference type="Proteomes" id="UP000675747">
    <property type="component" value="Unassembled WGS sequence"/>
</dbReference>
<reference evidence="2 3" key="1">
    <citation type="journal article" date="2021" name="Microbiol. Resour. Announc.">
        <title>Draft Genome Sequence of Coralloluteibacterium stylophorae LMG 29479T.</title>
        <authorList>
            <person name="Karlyshev A.V."/>
            <person name="Kudryashova E.B."/>
            <person name="Ariskina E.V."/>
            <person name="Conroy A.P."/>
            <person name="Abidueva E.Y."/>
        </authorList>
    </citation>
    <scope>NUCLEOTIDE SEQUENCE [LARGE SCALE GENOMIC DNA]</scope>
    <source>
        <strain evidence="2 3">LMG 29479</strain>
    </source>
</reference>
<reference evidence="1" key="2">
    <citation type="submission" date="2021-04" db="EMBL/GenBank/DDBJ databases">
        <authorList>
            <person name="Karlyshev A.V."/>
        </authorList>
    </citation>
    <scope>NUCLEOTIDE SEQUENCE</scope>
    <source>
        <strain evidence="1">LMG 29479</strain>
    </source>
</reference>
<sequence length="166" mass="17004">MKPKFAAAIAVAVWLAVVAWTGTMVVAKPAVLRLNESADETSAMAELRNATARNARAQAALGGMRSLGADAGSGPVIALAPERRTDADGQPLDPAAPQGDFVHRLELIVAAGSGRHAVVDGNDVTVGSRLPGGARVVAIGLDSVRIEDASGRRDLHVQPAFPADEG</sequence>
<dbReference type="RefSeq" id="WP_211926510.1">
    <property type="nucleotide sequence ID" value="NZ_JAGQFT020000003.1"/>
</dbReference>
<proteinExistence type="predicted"/>